<dbReference type="PROSITE" id="PS00107">
    <property type="entry name" value="PROTEIN_KINASE_ATP"/>
    <property type="match status" value="1"/>
</dbReference>
<dbReference type="Gene3D" id="1.10.510.10">
    <property type="entry name" value="Transferase(Phosphotransferase) domain 1"/>
    <property type="match status" value="1"/>
</dbReference>
<dbReference type="EMBL" id="KB739413">
    <property type="protein sequence ID" value="ENN82280.1"/>
    <property type="molecule type" value="Genomic_DNA"/>
</dbReference>
<name>N6UKJ9_DENPD</name>
<dbReference type="OrthoDB" id="10027016at2759"/>
<comment type="similarity">
    <text evidence="1">Belongs to the protein kinase superfamily.</text>
</comment>
<keyword evidence="1" id="KW-0418">Kinase</keyword>
<dbReference type="FunFam" id="3.30.200.20:FF:000353">
    <property type="entry name" value="Sterile20-like kinase, isoform B"/>
    <property type="match status" value="1"/>
</dbReference>
<dbReference type="SUPFAM" id="SSF56112">
    <property type="entry name" value="Protein kinase-like (PK-like)"/>
    <property type="match status" value="1"/>
</dbReference>
<dbReference type="PROSITE" id="PS50011">
    <property type="entry name" value="PROTEIN_KINASE_DOM"/>
    <property type="match status" value="1"/>
</dbReference>
<dbReference type="GO" id="GO:0005524">
    <property type="term" value="F:ATP binding"/>
    <property type="evidence" value="ECO:0007669"/>
    <property type="project" value="UniProtKB-UniRule"/>
</dbReference>
<evidence type="ECO:0000313" key="2">
    <source>
        <dbReference type="EMBL" id="ENN82280.1"/>
    </source>
</evidence>
<dbReference type="InterPro" id="IPR051585">
    <property type="entry name" value="STE20_Ser/Thr_Kinases"/>
</dbReference>
<protein>
    <submittedName>
        <fullName evidence="2">Uncharacterized protein</fullName>
    </submittedName>
</protein>
<accession>N6UKJ9</accession>
<dbReference type="HOGENOM" id="CLU_000288_63_23_1"/>
<dbReference type="OMA" id="SIRICKI"/>
<keyword evidence="1" id="KW-0067">ATP-binding</keyword>
<reference evidence="2" key="1">
    <citation type="journal article" date="2013" name="Genome Biol.">
        <title>Draft genome of the mountain pine beetle, Dendroctonus ponderosae Hopkins, a major forest pest.</title>
        <authorList>
            <person name="Keeling C.I."/>
            <person name="Yuen M.M."/>
            <person name="Liao N.Y."/>
            <person name="Docking T.R."/>
            <person name="Chan S.K."/>
            <person name="Taylor G.A."/>
            <person name="Palmquist D.L."/>
            <person name="Jackman S.D."/>
            <person name="Nguyen A."/>
            <person name="Li M."/>
            <person name="Henderson H."/>
            <person name="Janes J.K."/>
            <person name="Zhao Y."/>
            <person name="Pandoh P."/>
            <person name="Moore R."/>
            <person name="Sperling F.A."/>
            <person name="Huber D.P."/>
            <person name="Birol I."/>
            <person name="Jones S.J."/>
            <person name="Bohlmann J."/>
        </authorList>
    </citation>
    <scope>NUCLEOTIDE SEQUENCE</scope>
</reference>
<feature type="non-terminal residue" evidence="2">
    <location>
        <position position="1"/>
    </location>
</feature>
<dbReference type="PANTHER" id="PTHR46538:SF3">
    <property type="entry name" value="PROTEIN KINASE DOMAIN-CONTAINING PROTEIN"/>
    <property type="match status" value="1"/>
</dbReference>
<keyword evidence="1" id="KW-0723">Serine/threonine-protein kinase</keyword>
<sequence length="176" mass="19924">MSFFNNIKKVLHFGGNDAKKKKVYNNVKMETDPEEYWDMIGELGDGAYGKVYKAQHRQSGMLAAAKMCRLDGEDDLADFMIEIDILTEIKHPNIVELLEAFQKEQQLWLLIEYCDGGALDSIMTELEKPLTELQIAYVCQNMCKGLQFLHKSHVIHRDVKAGNVLLTMAGGVKIGK</sequence>
<dbReference type="Gene3D" id="3.30.200.20">
    <property type="entry name" value="Phosphorylase Kinase, domain 1"/>
    <property type="match status" value="1"/>
</dbReference>
<dbReference type="PANTHER" id="PTHR46538">
    <property type="entry name" value="PROTEIN KINASE DOMAIN-CONTAINING PROTEIN"/>
    <property type="match status" value="1"/>
</dbReference>
<dbReference type="SMART" id="SM00220">
    <property type="entry name" value="S_TKc"/>
    <property type="match status" value="1"/>
</dbReference>
<dbReference type="Pfam" id="PF00069">
    <property type="entry name" value="Pkinase"/>
    <property type="match status" value="1"/>
</dbReference>
<dbReference type="InterPro" id="IPR011009">
    <property type="entry name" value="Kinase-like_dom_sf"/>
</dbReference>
<dbReference type="InterPro" id="IPR017441">
    <property type="entry name" value="Protein_kinase_ATP_BS"/>
</dbReference>
<dbReference type="InterPro" id="IPR000719">
    <property type="entry name" value="Prot_kinase_dom"/>
</dbReference>
<proteinExistence type="inferred from homology"/>
<gene>
    <name evidence="2" type="ORF">YQE_01345</name>
</gene>
<dbReference type="PROSITE" id="PS00108">
    <property type="entry name" value="PROTEIN_KINASE_ST"/>
    <property type="match status" value="1"/>
</dbReference>
<dbReference type="GO" id="GO:0004674">
    <property type="term" value="F:protein serine/threonine kinase activity"/>
    <property type="evidence" value="ECO:0007669"/>
    <property type="project" value="UniProtKB-KW"/>
</dbReference>
<organism evidence="2">
    <name type="scientific">Dendroctonus ponderosae</name>
    <name type="common">Mountain pine beetle</name>
    <dbReference type="NCBI Taxonomy" id="77166"/>
    <lineage>
        <taxon>Eukaryota</taxon>
        <taxon>Metazoa</taxon>
        <taxon>Ecdysozoa</taxon>
        <taxon>Arthropoda</taxon>
        <taxon>Hexapoda</taxon>
        <taxon>Insecta</taxon>
        <taxon>Pterygota</taxon>
        <taxon>Neoptera</taxon>
        <taxon>Endopterygota</taxon>
        <taxon>Coleoptera</taxon>
        <taxon>Polyphaga</taxon>
        <taxon>Cucujiformia</taxon>
        <taxon>Curculionidae</taxon>
        <taxon>Scolytinae</taxon>
        <taxon>Dendroctonus</taxon>
    </lineage>
</organism>
<keyword evidence="1" id="KW-0808">Transferase</keyword>
<keyword evidence="1" id="KW-0547">Nucleotide-binding</keyword>
<dbReference type="InterPro" id="IPR008271">
    <property type="entry name" value="Ser/Thr_kinase_AS"/>
</dbReference>
<evidence type="ECO:0000256" key="1">
    <source>
        <dbReference type="RuleBase" id="RU000304"/>
    </source>
</evidence>
<dbReference type="AlphaFoldDB" id="N6UKJ9"/>